<dbReference type="AlphaFoldDB" id="A0AAJ0CBB2"/>
<reference evidence="2" key="1">
    <citation type="submission" date="2023-06" db="EMBL/GenBank/DDBJ databases">
        <title>Genome-scale phylogeny and comparative genomics of the fungal order Sordariales.</title>
        <authorList>
            <consortium name="Lawrence Berkeley National Laboratory"/>
            <person name="Hensen N."/>
            <person name="Bonometti L."/>
            <person name="Westerberg I."/>
            <person name="Brannstrom I.O."/>
            <person name="Guillou S."/>
            <person name="Cros-Aarteil S."/>
            <person name="Calhoun S."/>
            <person name="Haridas S."/>
            <person name="Kuo A."/>
            <person name="Mondo S."/>
            <person name="Pangilinan J."/>
            <person name="Riley R."/>
            <person name="Labutti K."/>
            <person name="Andreopoulos B."/>
            <person name="Lipzen A."/>
            <person name="Chen C."/>
            <person name="Yanf M."/>
            <person name="Daum C."/>
            <person name="Ng V."/>
            <person name="Clum A."/>
            <person name="Steindorff A."/>
            <person name="Ohm R."/>
            <person name="Martin F."/>
            <person name="Silar P."/>
            <person name="Natvig D."/>
            <person name="Lalanne C."/>
            <person name="Gautier V."/>
            <person name="Ament-Velasquez S.L."/>
            <person name="Kruys A."/>
            <person name="Hutchinson M.I."/>
            <person name="Powell A.J."/>
            <person name="Barry K."/>
            <person name="Miller A.N."/>
            <person name="Grigoriev I.V."/>
            <person name="Debuchy R."/>
            <person name="Gladieux P."/>
            <person name="Thoren M.H."/>
            <person name="Johannesson H."/>
        </authorList>
    </citation>
    <scope>NUCLEOTIDE SEQUENCE</scope>
    <source>
        <strain evidence="2">8032-3</strain>
    </source>
</reference>
<dbReference type="Proteomes" id="UP001244011">
    <property type="component" value="Unassembled WGS sequence"/>
</dbReference>
<dbReference type="EMBL" id="MU838997">
    <property type="protein sequence ID" value="KAK1772967.1"/>
    <property type="molecule type" value="Genomic_DNA"/>
</dbReference>
<feature type="domain" description="DUF6546" evidence="1">
    <location>
        <begin position="253"/>
        <end position="402"/>
    </location>
</feature>
<name>A0AAJ0CBB2_9PEZI</name>
<organism evidence="2 3">
    <name type="scientific">Phialemonium atrogriseum</name>
    <dbReference type="NCBI Taxonomy" id="1093897"/>
    <lineage>
        <taxon>Eukaryota</taxon>
        <taxon>Fungi</taxon>
        <taxon>Dikarya</taxon>
        <taxon>Ascomycota</taxon>
        <taxon>Pezizomycotina</taxon>
        <taxon>Sordariomycetes</taxon>
        <taxon>Sordariomycetidae</taxon>
        <taxon>Cephalothecales</taxon>
        <taxon>Cephalothecaceae</taxon>
        <taxon>Phialemonium</taxon>
    </lineage>
</organism>
<dbReference type="RefSeq" id="XP_060289180.1">
    <property type="nucleotide sequence ID" value="XM_060426588.1"/>
</dbReference>
<comment type="caution">
    <text evidence="2">The sequence shown here is derived from an EMBL/GenBank/DDBJ whole genome shotgun (WGS) entry which is preliminary data.</text>
</comment>
<dbReference type="Pfam" id="PF20183">
    <property type="entry name" value="DUF6546"/>
    <property type="match status" value="1"/>
</dbReference>
<sequence length="445" mass="51846">MTCWQKLPPEIRWEIFEIVSQDYNHNSEPLARAGYERVCREWHAFFGERNFRELVLDQNSLFGLDRMADGKYRWRRDYLRRLVLRVRPEGYHCVAGELREDRTNIREDGELLNRALWNLLAIVSTWKRTEHGDRGLILEIGPDSPSDSRHAFGNYQYLQTEDRGRQFRTYEPEALAWDFHRGHQGFPEARAVTGLVIRRHCYRNIDPHLLSTLLRGSFTCLKWFRHEVWHGVHPPLQPLFEKDHQWLISGDLPSTRRQLRLLEDLNGLQQRQPMRPARSTWSEALSRSSRHIELLSACFLAEAESFFSKVAHVELDSGELDEPGWQNLRTMVLTARLANPGEPLSEIDELLVNAMITACFMPKLETMEIWNASQGQACLFRYSTKGEHPQIAWRTTRDVNFELQPCLIILASERAQGNAQRPPAVVQERLLGEDGMAETYSFVPS</sequence>
<evidence type="ECO:0000259" key="1">
    <source>
        <dbReference type="Pfam" id="PF20183"/>
    </source>
</evidence>
<accession>A0AAJ0CBB2</accession>
<keyword evidence="3" id="KW-1185">Reference proteome</keyword>
<evidence type="ECO:0000313" key="2">
    <source>
        <dbReference type="EMBL" id="KAK1772967.1"/>
    </source>
</evidence>
<dbReference type="GeneID" id="85309775"/>
<gene>
    <name evidence="2" type="ORF">QBC33DRAFT_522997</name>
</gene>
<evidence type="ECO:0000313" key="3">
    <source>
        <dbReference type="Proteomes" id="UP001244011"/>
    </source>
</evidence>
<protein>
    <recommendedName>
        <fullName evidence="1">DUF6546 domain-containing protein</fullName>
    </recommendedName>
</protein>
<proteinExistence type="predicted"/>
<dbReference type="InterPro" id="IPR046676">
    <property type="entry name" value="DUF6546"/>
</dbReference>